<accession>A0A6J5NFV8</accession>
<proteinExistence type="predicted"/>
<reference evidence="1" key="1">
    <citation type="submission" date="2020-04" db="EMBL/GenBank/DDBJ databases">
        <authorList>
            <person name="Chiriac C."/>
            <person name="Salcher M."/>
            <person name="Ghai R."/>
            <person name="Kavagutti S V."/>
        </authorList>
    </citation>
    <scope>NUCLEOTIDE SEQUENCE</scope>
</reference>
<dbReference type="EMBL" id="LR796658">
    <property type="protein sequence ID" value="CAB4157582.1"/>
    <property type="molecule type" value="Genomic_DNA"/>
</dbReference>
<organism evidence="1">
    <name type="scientific">uncultured Caudovirales phage</name>
    <dbReference type="NCBI Taxonomy" id="2100421"/>
    <lineage>
        <taxon>Viruses</taxon>
        <taxon>Duplodnaviria</taxon>
        <taxon>Heunggongvirae</taxon>
        <taxon>Uroviricota</taxon>
        <taxon>Caudoviricetes</taxon>
        <taxon>Peduoviridae</taxon>
        <taxon>Maltschvirus</taxon>
        <taxon>Maltschvirus maltsch</taxon>
    </lineage>
</organism>
<gene>
    <name evidence="1" type="ORF">UFOVP692_31</name>
</gene>
<protein>
    <submittedName>
        <fullName evidence="1">Uncharacterized protein</fullName>
    </submittedName>
</protein>
<evidence type="ECO:0000313" key="1">
    <source>
        <dbReference type="EMBL" id="CAB4157582.1"/>
    </source>
</evidence>
<sequence>MFTLLKLPAETLGAYNKGRRDEQHAVENVLEFLTLNGLLDPATLNLLIEHLNKIDRRPRKEME</sequence>
<name>A0A6J5NFV8_9CAUD</name>